<dbReference type="Gene3D" id="2.40.160.10">
    <property type="entry name" value="Porin"/>
    <property type="match status" value="1"/>
</dbReference>
<gene>
    <name evidence="3" type="ORF">PEL8287_01809</name>
</gene>
<feature type="signal peptide" evidence="1">
    <location>
        <begin position="1"/>
        <end position="23"/>
    </location>
</feature>
<reference evidence="3 4" key="1">
    <citation type="submission" date="2017-03" db="EMBL/GenBank/DDBJ databases">
        <authorList>
            <person name="Afonso C.L."/>
            <person name="Miller P.J."/>
            <person name="Scott M.A."/>
            <person name="Spackman E."/>
            <person name="Goraichik I."/>
            <person name="Dimitrov K.M."/>
            <person name="Suarez D.L."/>
            <person name="Swayne D.E."/>
        </authorList>
    </citation>
    <scope>NUCLEOTIDE SEQUENCE [LARGE SCALE GENOMIC DNA]</scope>
    <source>
        <strain evidence="3 4">CECT 8287</strain>
    </source>
</reference>
<accession>A0A1Y5SCH4</accession>
<proteinExistence type="predicted"/>
<protein>
    <recommendedName>
        <fullName evidence="2">Porin domain-containing protein</fullName>
    </recommendedName>
</protein>
<feature type="domain" description="Porin" evidence="2">
    <location>
        <begin position="10"/>
        <end position="344"/>
    </location>
</feature>
<dbReference type="RefSeq" id="WP_085892059.1">
    <property type="nucleotide sequence ID" value="NZ_FWFL01000004.1"/>
</dbReference>
<evidence type="ECO:0000313" key="4">
    <source>
        <dbReference type="Proteomes" id="UP000193827"/>
    </source>
</evidence>
<dbReference type="InterPro" id="IPR033900">
    <property type="entry name" value="Gram_neg_porin_domain"/>
</dbReference>
<organism evidence="3 4">
    <name type="scientific">Roseovarius litorisediminis</name>
    <dbReference type="NCBI Taxonomy" id="1312363"/>
    <lineage>
        <taxon>Bacteria</taxon>
        <taxon>Pseudomonadati</taxon>
        <taxon>Pseudomonadota</taxon>
        <taxon>Alphaproteobacteria</taxon>
        <taxon>Rhodobacterales</taxon>
        <taxon>Roseobacteraceae</taxon>
        <taxon>Roseovarius</taxon>
    </lineage>
</organism>
<dbReference type="GO" id="GO:0016020">
    <property type="term" value="C:membrane"/>
    <property type="evidence" value="ECO:0007669"/>
    <property type="project" value="InterPro"/>
</dbReference>
<name>A0A1Y5SCH4_9RHOB</name>
<sequence>MKKQLLSTSAIALGIAMAAPASAQDWNMDWGGYQRAGVGYADVSGTLATGMDLDGIDVFQSGEIHFTPSVTLDNGLTFGVNIQLEGATSGDTIDETYITISGDNLGTITIGSENSEGYRMSVGAPEATLMFINSPSVSAFIPFSAALTAGNQFRTAMISTYTEVGGNNDSQRISYRTPSFNGFQVGVSYARDTSQEFSSGIDTNAAGVLSDIFDVAVAYSATVGTADVALSARWGTGDVAGAAPVGGTAETWGLGASVGFNGITIGGSYGENDNPGTVNDVNGWSLGATFDAPGPWTFGLSTYQGESDAPGSQEEYTAYKLGASRSLGTGVSWDIYVVDVEAKNTAGADVDGTAVGTTINLSF</sequence>
<dbReference type="Proteomes" id="UP000193827">
    <property type="component" value="Unassembled WGS sequence"/>
</dbReference>
<dbReference type="AlphaFoldDB" id="A0A1Y5SCH4"/>
<dbReference type="Pfam" id="PF13609">
    <property type="entry name" value="Porin_4"/>
    <property type="match status" value="1"/>
</dbReference>
<dbReference type="InterPro" id="IPR023614">
    <property type="entry name" value="Porin_dom_sf"/>
</dbReference>
<keyword evidence="4" id="KW-1185">Reference proteome</keyword>
<evidence type="ECO:0000313" key="3">
    <source>
        <dbReference type="EMBL" id="SLN37594.1"/>
    </source>
</evidence>
<dbReference type="GO" id="GO:0015288">
    <property type="term" value="F:porin activity"/>
    <property type="evidence" value="ECO:0007669"/>
    <property type="project" value="InterPro"/>
</dbReference>
<keyword evidence="1" id="KW-0732">Signal</keyword>
<evidence type="ECO:0000256" key="1">
    <source>
        <dbReference type="SAM" id="SignalP"/>
    </source>
</evidence>
<dbReference type="OrthoDB" id="6758483at2"/>
<evidence type="ECO:0000259" key="2">
    <source>
        <dbReference type="Pfam" id="PF13609"/>
    </source>
</evidence>
<feature type="chain" id="PRO_5012780094" description="Porin domain-containing protein" evidence="1">
    <location>
        <begin position="24"/>
        <end position="363"/>
    </location>
</feature>
<dbReference type="SUPFAM" id="SSF56935">
    <property type="entry name" value="Porins"/>
    <property type="match status" value="1"/>
</dbReference>
<dbReference type="EMBL" id="FWFL01000004">
    <property type="protein sequence ID" value="SLN37594.1"/>
    <property type="molecule type" value="Genomic_DNA"/>
</dbReference>